<dbReference type="EMBL" id="CM018039">
    <property type="protein sequence ID" value="KAA8536051.1"/>
    <property type="molecule type" value="Genomic_DNA"/>
</dbReference>
<gene>
    <name evidence="2" type="ORF">F0562_028529</name>
</gene>
<dbReference type="Proteomes" id="UP000325577">
    <property type="component" value="Linkage Group LG16"/>
</dbReference>
<feature type="compositionally biased region" description="Acidic residues" evidence="1">
    <location>
        <begin position="110"/>
        <end position="121"/>
    </location>
</feature>
<feature type="region of interest" description="Disordered" evidence="1">
    <location>
        <begin position="107"/>
        <end position="143"/>
    </location>
</feature>
<evidence type="ECO:0000256" key="1">
    <source>
        <dbReference type="SAM" id="MobiDB-lite"/>
    </source>
</evidence>
<keyword evidence="3" id="KW-1185">Reference proteome</keyword>
<sequence>MVNIISNVDPDKYSYIKLLQDVGELSLSHVSVVIGFAINLHCDIPDSNDRMIVSSDLDVSKIPVSDSDDVYGLTSEDETFVPSVGENLRNSTFNTVASPSVNVEVHGGDDLSDFESNDDAEYNPSSDDSSTDEGEGKGKGKSTSRVFEYHLYEEEYHARDGDKIVLKSRQLFKNVDKFREVMKDYTIQQGCSIIRDKNEKAKVDAMQTYLQKTYGIKAMSLSERCLTMAGQKVNAKGKQVGSLLNTLKDENVFLLARCLKYSKYFAPPQN</sequence>
<dbReference type="AlphaFoldDB" id="A0A5J5B4I3"/>
<name>A0A5J5B4I3_9ASTE</name>
<evidence type="ECO:0008006" key="4">
    <source>
        <dbReference type="Google" id="ProtNLM"/>
    </source>
</evidence>
<protein>
    <recommendedName>
        <fullName evidence="4">Transposase MuDR plant domain-containing protein</fullName>
    </recommendedName>
</protein>
<reference evidence="2 3" key="1">
    <citation type="submission" date="2019-09" db="EMBL/GenBank/DDBJ databases">
        <title>A chromosome-level genome assembly of the Chinese tupelo Nyssa sinensis.</title>
        <authorList>
            <person name="Yang X."/>
            <person name="Kang M."/>
            <person name="Yang Y."/>
            <person name="Xiong H."/>
            <person name="Wang M."/>
            <person name="Zhang Z."/>
            <person name="Wang Z."/>
            <person name="Wu H."/>
            <person name="Ma T."/>
            <person name="Liu J."/>
            <person name="Xi Z."/>
        </authorList>
    </citation>
    <scope>NUCLEOTIDE SEQUENCE [LARGE SCALE GENOMIC DNA]</scope>
    <source>
        <strain evidence="2">J267</strain>
        <tissue evidence="2">Leaf</tissue>
    </source>
</reference>
<evidence type="ECO:0000313" key="2">
    <source>
        <dbReference type="EMBL" id="KAA8536051.1"/>
    </source>
</evidence>
<organism evidence="2 3">
    <name type="scientific">Nyssa sinensis</name>
    <dbReference type="NCBI Taxonomy" id="561372"/>
    <lineage>
        <taxon>Eukaryota</taxon>
        <taxon>Viridiplantae</taxon>
        <taxon>Streptophyta</taxon>
        <taxon>Embryophyta</taxon>
        <taxon>Tracheophyta</taxon>
        <taxon>Spermatophyta</taxon>
        <taxon>Magnoliopsida</taxon>
        <taxon>eudicotyledons</taxon>
        <taxon>Gunneridae</taxon>
        <taxon>Pentapetalae</taxon>
        <taxon>asterids</taxon>
        <taxon>Cornales</taxon>
        <taxon>Nyssaceae</taxon>
        <taxon>Nyssa</taxon>
    </lineage>
</organism>
<accession>A0A5J5B4I3</accession>
<proteinExistence type="predicted"/>
<evidence type="ECO:0000313" key="3">
    <source>
        <dbReference type="Proteomes" id="UP000325577"/>
    </source>
</evidence>